<dbReference type="Gene3D" id="1.10.260.40">
    <property type="entry name" value="lambda repressor-like DNA-binding domains"/>
    <property type="match status" value="1"/>
</dbReference>
<reference evidence="3" key="1">
    <citation type="journal article" date="2022" name="Int. J. Syst. Evol. Microbiol.">
        <title>Pseudomonas aegrilactucae sp. nov. and Pseudomonas morbosilactucae sp. nov., pathogens causing bacterial rot of lettuce in Japan.</title>
        <authorList>
            <person name="Sawada H."/>
            <person name="Fujikawa T."/>
            <person name="Satou M."/>
        </authorList>
    </citation>
    <scope>NUCLEOTIDE SEQUENCE</scope>
    <source>
        <strain evidence="3">0166_1</strain>
    </source>
</reference>
<dbReference type="Proteomes" id="UP001162834">
    <property type="component" value="Chromosome"/>
</dbReference>
<dbReference type="CDD" id="cd00093">
    <property type="entry name" value="HTH_XRE"/>
    <property type="match status" value="1"/>
</dbReference>
<dbReference type="Pfam" id="PF01381">
    <property type="entry name" value="HTH_3"/>
    <property type="match status" value="1"/>
</dbReference>
<gene>
    <name evidence="3" type="ORF">DSM104329_05129</name>
</gene>
<dbReference type="SMART" id="SM00530">
    <property type="entry name" value="HTH_XRE"/>
    <property type="match status" value="1"/>
</dbReference>
<evidence type="ECO:0000259" key="2">
    <source>
        <dbReference type="PROSITE" id="PS50943"/>
    </source>
</evidence>
<accession>A0A9E7C5Q3</accession>
<dbReference type="PROSITE" id="PS50943">
    <property type="entry name" value="HTH_CROC1"/>
    <property type="match status" value="1"/>
</dbReference>
<evidence type="ECO:0000313" key="3">
    <source>
        <dbReference type="EMBL" id="UGS38699.1"/>
    </source>
</evidence>
<name>A0A9E7C5Q3_9ACTN</name>
<protein>
    <recommendedName>
        <fullName evidence="2">HTH cro/C1-type domain-containing protein</fullName>
    </recommendedName>
</protein>
<evidence type="ECO:0000256" key="1">
    <source>
        <dbReference type="ARBA" id="ARBA00023125"/>
    </source>
</evidence>
<dbReference type="GO" id="GO:0005829">
    <property type="term" value="C:cytosol"/>
    <property type="evidence" value="ECO:0007669"/>
    <property type="project" value="TreeGrafter"/>
</dbReference>
<dbReference type="InterPro" id="IPR010982">
    <property type="entry name" value="Lambda_DNA-bd_dom_sf"/>
</dbReference>
<dbReference type="InterPro" id="IPR050807">
    <property type="entry name" value="TransReg_Diox_bact_type"/>
</dbReference>
<dbReference type="SUPFAM" id="SSF47413">
    <property type="entry name" value="lambda repressor-like DNA-binding domains"/>
    <property type="match status" value="1"/>
</dbReference>
<organism evidence="3 4">
    <name type="scientific">Capillimicrobium parvum</name>
    <dbReference type="NCBI Taxonomy" id="2884022"/>
    <lineage>
        <taxon>Bacteria</taxon>
        <taxon>Bacillati</taxon>
        <taxon>Actinomycetota</taxon>
        <taxon>Thermoleophilia</taxon>
        <taxon>Solirubrobacterales</taxon>
        <taxon>Capillimicrobiaceae</taxon>
        <taxon>Capillimicrobium</taxon>
    </lineage>
</organism>
<dbReference type="PANTHER" id="PTHR46797">
    <property type="entry name" value="HTH-TYPE TRANSCRIPTIONAL REGULATOR"/>
    <property type="match status" value="1"/>
</dbReference>
<keyword evidence="4" id="KW-1185">Reference proteome</keyword>
<dbReference type="InterPro" id="IPR001387">
    <property type="entry name" value="Cro/C1-type_HTH"/>
</dbReference>
<sequence length="116" mass="12580">MIRTMQSGQFLRARRLVNGLTQAQLARRAGTSQAFVSQIENGEKSPTVDTLSRLLGVMGEDLRLEAAPTAHRYRRADLAAEAGRAPEERLAGALAWNEFGTELAGAAQKGRPPHGR</sequence>
<proteinExistence type="predicted"/>
<dbReference type="GO" id="GO:0003700">
    <property type="term" value="F:DNA-binding transcription factor activity"/>
    <property type="evidence" value="ECO:0007669"/>
    <property type="project" value="TreeGrafter"/>
</dbReference>
<dbReference type="KEGG" id="sbae:DSM104329_05129"/>
<dbReference type="EMBL" id="CP087164">
    <property type="protein sequence ID" value="UGS38699.1"/>
    <property type="molecule type" value="Genomic_DNA"/>
</dbReference>
<dbReference type="GO" id="GO:0003677">
    <property type="term" value="F:DNA binding"/>
    <property type="evidence" value="ECO:0007669"/>
    <property type="project" value="UniProtKB-KW"/>
</dbReference>
<evidence type="ECO:0000313" key="4">
    <source>
        <dbReference type="Proteomes" id="UP001162834"/>
    </source>
</evidence>
<dbReference type="AlphaFoldDB" id="A0A9E7C5Q3"/>
<feature type="domain" description="HTH cro/C1-type" evidence="2">
    <location>
        <begin position="11"/>
        <end position="62"/>
    </location>
</feature>
<dbReference type="PANTHER" id="PTHR46797:SF1">
    <property type="entry name" value="METHYLPHOSPHONATE SYNTHASE"/>
    <property type="match status" value="1"/>
</dbReference>
<keyword evidence="1" id="KW-0238">DNA-binding</keyword>